<dbReference type="Proteomes" id="UP000037939">
    <property type="component" value="Unassembled WGS sequence"/>
</dbReference>
<gene>
    <name evidence="6" type="primary">dmlR_4</name>
    <name evidence="6" type="ORF">WG78_01255</name>
</gene>
<keyword evidence="3" id="KW-0238">DNA-binding</keyword>
<dbReference type="GO" id="GO:0006351">
    <property type="term" value="P:DNA-templated transcription"/>
    <property type="evidence" value="ECO:0007669"/>
    <property type="project" value="TreeGrafter"/>
</dbReference>
<feature type="domain" description="HTH lysR-type" evidence="5">
    <location>
        <begin position="1"/>
        <end position="59"/>
    </location>
</feature>
<accession>A0A0N0XL08</accession>
<keyword evidence="2" id="KW-0805">Transcription regulation</keyword>
<dbReference type="GO" id="GO:0043565">
    <property type="term" value="F:sequence-specific DNA binding"/>
    <property type="evidence" value="ECO:0007669"/>
    <property type="project" value="TreeGrafter"/>
</dbReference>
<keyword evidence="7" id="KW-1185">Reference proteome</keyword>
<dbReference type="OrthoDB" id="9178040at2"/>
<dbReference type="InterPro" id="IPR000847">
    <property type="entry name" value="LysR_HTH_N"/>
</dbReference>
<comment type="caution">
    <text evidence="6">The sequence shown here is derived from an EMBL/GenBank/DDBJ whole genome shotgun (WGS) entry which is preliminary data.</text>
</comment>
<dbReference type="STRING" id="857265.WG78_01255"/>
<reference evidence="6" key="1">
    <citation type="submission" date="2015-07" db="EMBL/GenBank/DDBJ databases">
        <title>Draft genome sequence of the Amantichitinum ursilacus IGB-41, a new chitin-degrading bacterium.</title>
        <authorList>
            <person name="Kirstahler P."/>
            <person name="Guenther M."/>
            <person name="Grumaz C."/>
            <person name="Rupp S."/>
            <person name="Zibek S."/>
            <person name="Sohn K."/>
        </authorList>
    </citation>
    <scope>NUCLEOTIDE SEQUENCE [LARGE SCALE GENOMIC DNA]</scope>
    <source>
        <strain evidence="6">IGB-41</strain>
    </source>
</reference>
<dbReference type="PANTHER" id="PTHR30537">
    <property type="entry name" value="HTH-TYPE TRANSCRIPTIONAL REGULATOR"/>
    <property type="match status" value="1"/>
</dbReference>
<dbReference type="PROSITE" id="PS50931">
    <property type="entry name" value="HTH_LYSR"/>
    <property type="match status" value="1"/>
</dbReference>
<dbReference type="SUPFAM" id="SSF46785">
    <property type="entry name" value="Winged helix' DNA-binding domain"/>
    <property type="match status" value="1"/>
</dbReference>
<dbReference type="InterPro" id="IPR058163">
    <property type="entry name" value="LysR-type_TF_proteobact-type"/>
</dbReference>
<protein>
    <submittedName>
        <fullName evidence="6">HTH-type transcriptional regulator DmlR</fullName>
    </submittedName>
</protein>
<dbReference type="EMBL" id="LAQT01000001">
    <property type="protein sequence ID" value="KPC55243.1"/>
    <property type="molecule type" value="Genomic_DNA"/>
</dbReference>
<dbReference type="Pfam" id="PF00126">
    <property type="entry name" value="HTH_1"/>
    <property type="match status" value="1"/>
</dbReference>
<dbReference type="FunFam" id="1.10.10.10:FF:000001">
    <property type="entry name" value="LysR family transcriptional regulator"/>
    <property type="match status" value="1"/>
</dbReference>
<dbReference type="RefSeq" id="WP_053935959.1">
    <property type="nucleotide sequence ID" value="NZ_LAQT01000001.1"/>
</dbReference>
<dbReference type="InterPro" id="IPR036388">
    <property type="entry name" value="WH-like_DNA-bd_sf"/>
</dbReference>
<name>A0A0N0XL08_9NEIS</name>
<dbReference type="Gene3D" id="1.10.10.10">
    <property type="entry name" value="Winged helix-like DNA-binding domain superfamily/Winged helix DNA-binding domain"/>
    <property type="match status" value="1"/>
</dbReference>
<dbReference type="FunFam" id="3.40.190.290:FF:000001">
    <property type="entry name" value="Transcriptional regulator, LysR family"/>
    <property type="match status" value="1"/>
</dbReference>
<dbReference type="InterPro" id="IPR036390">
    <property type="entry name" value="WH_DNA-bd_sf"/>
</dbReference>
<evidence type="ECO:0000259" key="5">
    <source>
        <dbReference type="PROSITE" id="PS50931"/>
    </source>
</evidence>
<proteinExistence type="inferred from homology"/>
<dbReference type="Gene3D" id="3.40.190.290">
    <property type="match status" value="1"/>
</dbReference>
<evidence type="ECO:0000256" key="2">
    <source>
        <dbReference type="ARBA" id="ARBA00023015"/>
    </source>
</evidence>
<dbReference type="InterPro" id="IPR005119">
    <property type="entry name" value="LysR_subst-bd"/>
</dbReference>
<dbReference type="GO" id="GO:0003700">
    <property type="term" value="F:DNA-binding transcription factor activity"/>
    <property type="evidence" value="ECO:0007669"/>
    <property type="project" value="InterPro"/>
</dbReference>
<dbReference type="AlphaFoldDB" id="A0A0N0XL08"/>
<comment type="similarity">
    <text evidence="1">Belongs to the LysR transcriptional regulatory family.</text>
</comment>
<dbReference type="PANTHER" id="PTHR30537:SF35">
    <property type="entry name" value="TRANSCRIPTIONAL REGULATORY PROTEIN"/>
    <property type="match status" value="1"/>
</dbReference>
<dbReference type="CDD" id="cd08422">
    <property type="entry name" value="PBP2_CrgA_like"/>
    <property type="match status" value="1"/>
</dbReference>
<evidence type="ECO:0000313" key="6">
    <source>
        <dbReference type="EMBL" id="KPC55243.1"/>
    </source>
</evidence>
<sequence length="315" mass="34267">MDKLQAMAVFVRVVEAGSFVGAADKLGVSSSVVSRLVADLESRLEARLLQRTTRRLALTDAGRIYLARCQQILADIAEAESEIGSNDAEPTGTLRFTAPVSLGTRHLASLLPQFCARYPQVQLDISLADRSVDLVEEGLDLGLRIAAQMPGSYVARKITPIRVVVCAAPGYLMRFGTPTTPEALREHRALTYSYAAEGETWSFTDAQQRRSSVPVRSVMRANNGDVLVAAARAGEGVILQPTFLVGDDLRSGALVPLLQDYHLPALALQAIYPSRRHVSAKVRAFIAFLHSEWGDTPPWDAWLQPPVGNVPPLSR</sequence>
<evidence type="ECO:0000313" key="7">
    <source>
        <dbReference type="Proteomes" id="UP000037939"/>
    </source>
</evidence>
<keyword evidence="4" id="KW-0804">Transcription</keyword>
<dbReference type="Pfam" id="PF03466">
    <property type="entry name" value="LysR_substrate"/>
    <property type="match status" value="1"/>
</dbReference>
<evidence type="ECO:0000256" key="4">
    <source>
        <dbReference type="ARBA" id="ARBA00023163"/>
    </source>
</evidence>
<dbReference type="SUPFAM" id="SSF53850">
    <property type="entry name" value="Periplasmic binding protein-like II"/>
    <property type="match status" value="1"/>
</dbReference>
<organism evidence="6 7">
    <name type="scientific">Amantichitinum ursilacus</name>
    <dbReference type="NCBI Taxonomy" id="857265"/>
    <lineage>
        <taxon>Bacteria</taxon>
        <taxon>Pseudomonadati</taxon>
        <taxon>Pseudomonadota</taxon>
        <taxon>Betaproteobacteria</taxon>
        <taxon>Neisseriales</taxon>
        <taxon>Chitinibacteraceae</taxon>
        <taxon>Amantichitinum</taxon>
    </lineage>
</organism>
<evidence type="ECO:0000256" key="3">
    <source>
        <dbReference type="ARBA" id="ARBA00023125"/>
    </source>
</evidence>
<evidence type="ECO:0000256" key="1">
    <source>
        <dbReference type="ARBA" id="ARBA00009437"/>
    </source>
</evidence>
<dbReference type="PATRIC" id="fig|857265.3.peg.265"/>